<dbReference type="KEGG" id="vg:24638743"/>
<dbReference type="GO" id="GO:0000287">
    <property type="term" value="F:magnesium ion binding"/>
    <property type="evidence" value="ECO:0007669"/>
    <property type="project" value="InterPro"/>
</dbReference>
<reference evidence="3" key="1">
    <citation type="submission" date="2014-10" db="EMBL/GenBank/DDBJ databases">
        <title>Draft genome sequence of lytic bacteriophage specific to a multidrug resistant bacterium Delftia tsuruhatensis ARB-1.</title>
        <authorList>
            <person name="Bhattacharjee A.S."/>
            <person name="Motlagh A.M."/>
            <person name="Goel R."/>
        </authorList>
    </citation>
    <scope>NUCLEOTIDE SEQUENCE [LARGE SCALE GENOMIC DNA]</scope>
</reference>
<dbReference type="RefSeq" id="YP_009148421.1">
    <property type="nucleotide sequence ID" value="NC_027348.2"/>
</dbReference>
<dbReference type="SUPFAM" id="SSF103084">
    <property type="entry name" value="Holliday junction resolvase RusA"/>
    <property type="match status" value="1"/>
</dbReference>
<gene>
    <name evidence="2" type="ORF">RG2014_058</name>
</gene>
<accession>A0A097PAL7</accession>
<feature type="compositionally biased region" description="Low complexity" evidence="1">
    <location>
        <begin position="338"/>
        <end position="356"/>
    </location>
</feature>
<dbReference type="EMBL" id="KM879221">
    <property type="protein sequence ID" value="AIU44312.1"/>
    <property type="molecule type" value="Genomic_DNA"/>
</dbReference>
<organism evidence="2 3">
    <name type="scientific">Delftia phage RG-2014</name>
    <dbReference type="NCBI Taxonomy" id="1563661"/>
    <lineage>
        <taxon>Viruses</taxon>
        <taxon>Duplodnaviria</taxon>
        <taxon>Heunggongvirae</taxon>
        <taxon>Uroviricota</taxon>
        <taxon>Caudoviricetes</taxon>
        <taxon>Schitoviridae</taxon>
        <taxon>Dendoorenvirus</taxon>
        <taxon>Dendoorenvirus RG2014</taxon>
    </lineage>
</organism>
<evidence type="ECO:0000313" key="2">
    <source>
        <dbReference type="EMBL" id="AIU44312.1"/>
    </source>
</evidence>
<dbReference type="Proteomes" id="UP000030040">
    <property type="component" value="Segment"/>
</dbReference>
<proteinExistence type="predicted"/>
<dbReference type="GO" id="GO:0006281">
    <property type="term" value="P:DNA repair"/>
    <property type="evidence" value="ECO:0007669"/>
    <property type="project" value="InterPro"/>
</dbReference>
<dbReference type="GO" id="GO:0006310">
    <property type="term" value="P:DNA recombination"/>
    <property type="evidence" value="ECO:0007669"/>
    <property type="project" value="InterPro"/>
</dbReference>
<evidence type="ECO:0000256" key="1">
    <source>
        <dbReference type="SAM" id="MobiDB-lite"/>
    </source>
</evidence>
<evidence type="ECO:0000313" key="3">
    <source>
        <dbReference type="Proteomes" id="UP000030040"/>
    </source>
</evidence>
<dbReference type="InterPro" id="IPR036614">
    <property type="entry name" value="RusA-like_sf"/>
</dbReference>
<dbReference type="GeneID" id="24638743"/>
<dbReference type="Gene3D" id="3.30.1330.70">
    <property type="entry name" value="Holliday junction resolvase RusA"/>
    <property type="match status" value="1"/>
</dbReference>
<dbReference type="OrthoDB" id="17084at10239"/>
<feature type="compositionally biased region" description="Polar residues" evidence="1">
    <location>
        <begin position="261"/>
        <end position="273"/>
    </location>
</feature>
<keyword evidence="3" id="KW-1185">Reference proteome</keyword>
<feature type="compositionally biased region" description="Low complexity" evidence="1">
    <location>
        <begin position="231"/>
        <end position="251"/>
    </location>
</feature>
<feature type="region of interest" description="Disordered" evidence="1">
    <location>
        <begin position="185"/>
        <end position="372"/>
    </location>
</feature>
<feature type="compositionally biased region" description="Low complexity" evidence="1">
    <location>
        <begin position="306"/>
        <end position="316"/>
    </location>
</feature>
<name>A0A097PAL7_9CAUD</name>
<sequence>MDERYDIALPLRIDYGKKKVSEFILNLNHYRNAHQRVLAAAKVAYTEAILPLVQHLPVFSTVRLVYTLYVKNAQLCDTSNPCSIIDKFFSDALVDAKKIEDDNYTIVEGVDYRFGGIDRENPRCVVSIIPTGPLKEDPMKIVTIFDADDVRAALLAYAGNALPEGHTAHLDLPDDFELQMEILPDGVAPTAGPNKANPLGLADKIKTARKPRGPNKAKETAQDAPKPDAATQTSTGPGDGTSTPLSPSTGPQEGAKANEGGSESQADGQTGEQTPPWEGEKQEAAAPAAQPPAPAPEPEPEKETPAQEQAQAAAGQRKSLFAPKPQTAADPADDVRDPPGAAAATGTAPAAANGEGAPRKSLFSGLGKVKND</sequence>
<protein>
    <submittedName>
        <fullName evidence="2">Uncharacterized protein</fullName>
    </submittedName>
</protein>